<dbReference type="STRING" id="455432.AWN90_15115"/>
<feature type="domain" description="A-factor biosynthesis hotdog" evidence="1">
    <location>
        <begin position="195"/>
        <end position="308"/>
    </location>
</feature>
<dbReference type="RefSeq" id="WP_067581197.1">
    <property type="nucleotide sequence ID" value="NZ_JABMCZ010000002.1"/>
</dbReference>
<accession>A0A164I3E7</accession>
<name>A0A164I3E7_9NOCA</name>
<dbReference type="Proteomes" id="UP000076512">
    <property type="component" value="Unassembled WGS sequence"/>
</dbReference>
<gene>
    <name evidence="2" type="ORF">AWN90_15115</name>
</gene>
<organism evidence="2 3">
    <name type="scientific">Nocardia terpenica</name>
    <dbReference type="NCBI Taxonomy" id="455432"/>
    <lineage>
        <taxon>Bacteria</taxon>
        <taxon>Bacillati</taxon>
        <taxon>Actinomycetota</taxon>
        <taxon>Actinomycetes</taxon>
        <taxon>Mycobacteriales</taxon>
        <taxon>Nocardiaceae</taxon>
        <taxon>Nocardia</taxon>
    </lineage>
</organism>
<comment type="caution">
    <text evidence="2">The sequence shown here is derived from an EMBL/GenBank/DDBJ whole genome shotgun (WGS) entry which is preliminary data.</text>
</comment>
<protein>
    <recommendedName>
        <fullName evidence="1">A-factor biosynthesis hotdog domain-containing protein</fullName>
    </recommendedName>
</protein>
<dbReference type="InterPro" id="IPR005509">
    <property type="entry name" value="AfsA_hotdog_dom"/>
</dbReference>
<dbReference type="OrthoDB" id="7838374at2"/>
<reference evidence="2 3" key="1">
    <citation type="submission" date="2016-04" db="EMBL/GenBank/DDBJ databases">
        <authorList>
            <person name="Evans L.H."/>
            <person name="Alamgir A."/>
            <person name="Owens N."/>
            <person name="Weber N.D."/>
            <person name="Virtaneva K."/>
            <person name="Barbian K."/>
            <person name="Babar A."/>
            <person name="Rosenke K."/>
        </authorList>
    </citation>
    <scope>NUCLEOTIDE SEQUENCE [LARGE SCALE GENOMIC DNA]</scope>
    <source>
        <strain evidence="2 3">IFM 0406</strain>
    </source>
</reference>
<dbReference type="AlphaFoldDB" id="A0A164I3E7"/>
<evidence type="ECO:0000313" key="3">
    <source>
        <dbReference type="Proteomes" id="UP000076512"/>
    </source>
</evidence>
<evidence type="ECO:0000313" key="2">
    <source>
        <dbReference type="EMBL" id="KZM69065.1"/>
    </source>
</evidence>
<dbReference type="EMBL" id="LWGR01000021">
    <property type="protein sequence ID" value="KZM69065.1"/>
    <property type="molecule type" value="Genomic_DNA"/>
</dbReference>
<dbReference type="Pfam" id="PF03756">
    <property type="entry name" value="AfsA"/>
    <property type="match status" value="2"/>
</dbReference>
<sequence length="314" mass="34527">MTSTLTAVEIGYDRTVSRALVHRWSLSEVFLTDYARTGAREFVCGAQLPLSHGYFRDHIDLRFYDSLNILEACRQAATCAVHLHEGAPSDTSLIAKAWSLTVTDPDALLVGVRPGELRIDAAITERKVRGNQLRHIGFAMALELDGARLGELTMDLACAPIEQYRSLRRYRRGDEPPTAYTLATTPTGTPTVPLLVQRRQPVNSVLDELRVDGGTVAAILSPRTFANRSMYDHPYDHVPAMVLSEAARQCALVATDAGKAHGSRILSLDGEFTRFGELDRPILIGSAPRPDSVDHRMVAAQDGREIARVDIRLG</sequence>
<proteinExistence type="predicted"/>
<keyword evidence="3" id="KW-1185">Reference proteome</keyword>
<evidence type="ECO:0000259" key="1">
    <source>
        <dbReference type="Pfam" id="PF03756"/>
    </source>
</evidence>
<feature type="domain" description="A-factor biosynthesis hotdog" evidence="1">
    <location>
        <begin position="20"/>
        <end position="157"/>
    </location>
</feature>